<comment type="similarity">
    <text evidence="3 9">Belongs to the peptidase S8 family.</text>
</comment>
<evidence type="ECO:0000256" key="8">
    <source>
        <dbReference type="ARBA" id="ARBA00022837"/>
    </source>
</evidence>
<name>A0A6I2M6V6_9BACI</name>
<feature type="active site" description="Charge relay system" evidence="9">
    <location>
        <position position="673"/>
    </location>
</feature>
<dbReference type="GO" id="GO:0005576">
    <property type="term" value="C:extracellular region"/>
    <property type="evidence" value="ECO:0007669"/>
    <property type="project" value="UniProtKB-SubCell"/>
</dbReference>
<dbReference type="PROSITE" id="PS51892">
    <property type="entry name" value="SUBTILASE"/>
    <property type="match status" value="1"/>
</dbReference>
<dbReference type="Pfam" id="PF00082">
    <property type="entry name" value="Peptidase_S8"/>
    <property type="match status" value="1"/>
</dbReference>
<dbReference type="Pfam" id="PF04122">
    <property type="entry name" value="CW_binding_2"/>
    <property type="match status" value="3"/>
</dbReference>
<evidence type="ECO:0000313" key="12">
    <source>
        <dbReference type="Proteomes" id="UP000441585"/>
    </source>
</evidence>
<evidence type="ECO:0000256" key="1">
    <source>
        <dbReference type="ARBA" id="ARBA00001913"/>
    </source>
</evidence>
<comment type="cofactor">
    <cofactor evidence="1">
        <name>Ca(2+)</name>
        <dbReference type="ChEBI" id="CHEBI:29108"/>
    </cofactor>
</comment>
<keyword evidence="5 9" id="KW-0645">Protease</keyword>
<dbReference type="Gene3D" id="3.40.50.200">
    <property type="entry name" value="Peptidase S8/S53 domain"/>
    <property type="match status" value="1"/>
</dbReference>
<dbReference type="InterPro" id="IPR050131">
    <property type="entry name" value="Peptidase_S8_subtilisin-like"/>
</dbReference>
<evidence type="ECO:0000256" key="3">
    <source>
        <dbReference type="ARBA" id="ARBA00011073"/>
    </source>
</evidence>
<protein>
    <submittedName>
        <fullName evidence="11">S8 family serine peptidase</fullName>
    </submittedName>
</protein>
<dbReference type="SUPFAM" id="SSF52743">
    <property type="entry name" value="Subtilisin-like"/>
    <property type="match status" value="1"/>
</dbReference>
<dbReference type="InterPro" id="IPR023828">
    <property type="entry name" value="Peptidase_S8_Ser-AS"/>
</dbReference>
<dbReference type="PROSITE" id="PS00138">
    <property type="entry name" value="SUBTILASE_SER"/>
    <property type="match status" value="1"/>
</dbReference>
<evidence type="ECO:0000256" key="2">
    <source>
        <dbReference type="ARBA" id="ARBA00004613"/>
    </source>
</evidence>
<feature type="active site" description="Charge relay system" evidence="9">
    <location>
        <position position="520"/>
    </location>
</feature>
<feature type="domain" description="Peptidase S8/S53" evidence="10">
    <location>
        <begin position="479"/>
        <end position="709"/>
    </location>
</feature>
<evidence type="ECO:0000259" key="10">
    <source>
        <dbReference type="Pfam" id="PF00082"/>
    </source>
</evidence>
<dbReference type="InterPro" id="IPR036852">
    <property type="entry name" value="Peptidase_S8/S53_dom_sf"/>
</dbReference>
<dbReference type="GO" id="GO:0006508">
    <property type="term" value="P:proteolysis"/>
    <property type="evidence" value="ECO:0007669"/>
    <property type="project" value="UniProtKB-KW"/>
</dbReference>
<organism evidence="11 12">
    <name type="scientific">Metabacillus idriensis</name>
    <dbReference type="NCBI Taxonomy" id="324768"/>
    <lineage>
        <taxon>Bacteria</taxon>
        <taxon>Bacillati</taxon>
        <taxon>Bacillota</taxon>
        <taxon>Bacilli</taxon>
        <taxon>Bacillales</taxon>
        <taxon>Bacillaceae</taxon>
        <taxon>Metabacillus</taxon>
    </lineage>
</organism>
<dbReference type="Proteomes" id="UP000441585">
    <property type="component" value="Unassembled WGS sequence"/>
</dbReference>
<accession>A0A6I2M6V6</accession>
<dbReference type="PROSITE" id="PS00137">
    <property type="entry name" value="SUBTILASE_HIS"/>
    <property type="match status" value="1"/>
</dbReference>
<dbReference type="InterPro" id="IPR007253">
    <property type="entry name" value="Cell_wall-bd_2"/>
</dbReference>
<keyword evidence="12" id="KW-1185">Reference proteome</keyword>
<dbReference type="EMBL" id="WKKF01000001">
    <property type="protein sequence ID" value="MRX53122.1"/>
    <property type="molecule type" value="Genomic_DNA"/>
</dbReference>
<evidence type="ECO:0000256" key="6">
    <source>
        <dbReference type="ARBA" id="ARBA00022801"/>
    </source>
</evidence>
<reference evidence="11 12" key="1">
    <citation type="submission" date="2019-11" db="EMBL/GenBank/DDBJ databases">
        <title>Bacillus idriensis genome.</title>
        <authorList>
            <person name="Konopka E.N."/>
            <person name="Newman J.D."/>
        </authorList>
    </citation>
    <scope>NUCLEOTIDE SEQUENCE [LARGE SCALE GENOMIC DNA]</scope>
    <source>
        <strain evidence="11 12">DSM 19097</strain>
    </source>
</reference>
<dbReference type="AlphaFoldDB" id="A0A6I2M6V6"/>
<keyword evidence="8" id="KW-0106">Calcium</keyword>
<dbReference type="InterPro" id="IPR034084">
    <property type="entry name" value="Thermitase-like_dom"/>
</dbReference>
<keyword evidence="6 9" id="KW-0378">Hydrolase</keyword>
<gene>
    <name evidence="11" type="ORF">GJU41_04000</name>
</gene>
<dbReference type="InterPro" id="IPR000209">
    <property type="entry name" value="Peptidase_S8/S53_dom"/>
</dbReference>
<dbReference type="Gene3D" id="3.40.50.12090">
    <property type="match status" value="2"/>
</dbReference>
<comment type="subcellular location">
    <subcellularLocation>
        <location evidence="2">Secreted</location>
    </subcellularLocation>
</comment>
<dbReference type="PANTHER" id="PTHR43806">
    <property type="entry name" value="PEPTIDASE S8"/>
    <property type="match status" value="1"/>
</dbReference>
<dbReference type="InterPro" id="IPR015500">
    <property type="entry name" value="Peptidase_S8_subtilisin-rel"/>
</dbReference>
<evidence type="ECO:0000256" key="5">
    <source>
        <dbReference type="ARBA" id="ARBA00022670"/>
    </source>
</evidence>
<evidence type="ECO:0000256" key="9">
    <source>
        <dbReference type="PROSITE-ProRule" id="PRU01240"/>
    </source>
</evidence>
<evidence type="ECO:0000256" key="4">
    <source>
        <dbReference type="ARBA" id="ARBA00022525"/>
    </source>
</evidence>
<evidence type="ECO:0000313" key="11">
    <source>
        <dbReference type="EMBL" id="MRX53122.1"/>
    </source>
</evidence>
<dbReference type="CDD" id="cd07484">
    <property type="entry name" value="Peptidases_S8_Thermitase_like"/>
    <property type="match status" value="1"/>
</dbReference>
<dbReference type="InterPro" id="IPR022398">
    <property type="entry name" value="Peptidase_S8_His-AS"/>
</dbReference>
<sequence>MGFLCFNRNCKYYESIKRRFQMTKRKFSSFMAVILIFALFFSQFPLKDVLAAEADVPKEEAKLTISEPVEGLFEESEQVHWYTVDPTQAEIKDYTHLRMKLQSEAELNVTVYSSLENAIDNRAFDRYMGYSYADQPAVIDFPVAWAGPFYIKVEHYAMEEEYIEEEMTIEAEEEEPSMPAASYTISYDGVTLPPSEYASTEECPAELSTKERENGKAILKDLRSIREDVLAKTENGKELSSMYYKIAPFLSTKMVFSKTIRDNVYQDLIQLKDLFADVAAKGSSSTYKITSADQDAINRLYSTALESVPSFLKDQIEKTGKSIGISTVTNKTVSSILQKGGYSVPAASSYENRVIVKLKEGKKISSIQSKTKSFGIQSASPLKANKSVFPDMYVMEVEESSADFKASAKTLKTAAGQLAKLPEVEYAEPVQQYKAFTADAQYPYQWSLKNEGKDGGIADADIQFEQLQKVLKGRQLSDSVIAVADTGVDHTLADLSSRVLTEKGYNFIEKNTNAMDDNGHGTHVSGIIAAEANNHYSMAGINPHAKILPVKVLDAAGSGDTEGIAFGIRYAVDQGARVINLSLGGGYSRVIESALKYAYDHDVTVVAASGNDGMEELSYPASSKYVISVGGTNRIDLVSDYSNYGNGLDLVAPGTDIPSLMPDGNVTNMTGTSMATPHVAAVAGLLLSHNHDLTPGEVEGILTKSAADIAFDEQDNPMDDYEEYPYDEEYPYPEEEVIPGYDTVSGWGRLDAFGAVKAFDRMNIPMERISGSDRYETAVKVSKESFTGSGTVVIATGKNYPDALSATPLAHKNKAPLLLTDTNTLPAVVKSELKRLGTKKVILVGGASVITANVEKELKAAGITTISRISGKDRYATSVNIAKQLGAVDRAVVATGESFADALSIAPIAASKTMPILLTKKNAIPDSVNQYVKSSKMKQTFVIGGAGVVPDKIAKGFPNHKRISGATRYETNSSIIKYFAADLNMESPFIATGANYPDALSGSAAAAVHGNPMILTNPKAAEQTTIDTLAAYADSAKMYYIIGGENALPESAIASLFE</sequence>
<dbReference type="GO" id="GO:0004252">
    <property type="term" value="F:serine-type endopeptidase activity"/>
    <property type="evidence" value="ECO:0007669"/>
    <property type="project" value="UniProtKB-UniRule"/>
</dbReference>
<keyword evidence="4" id="KW-0964">Secreted</keyword>
<proteinExistence type="inferred from homology"/>
<keyword evidence="7 9" id="KW-0720">Serine protease</keyword>
<dbReference type="PRINTS" id="PR00723">
    <property type="entry name" value="SUBTILISIN"/>
</dbReference>
<feature type="active site" description="Charge relay system" evidence="9">
    <location>
        <position position="485"/>
    </location>
</feature>
<dbReference type="PANTHER" id="PTHR43806:SF11">
    <property type="entry name" value="CEREVISIN-RELATED"/>
    <property type="match status" value="1"/>
</dbReference>
<comment type="caution">
    <text evidence="11">The sequence shown here is derived from an EMBL/GenBank/DDBJ whole genome shotgun (WGS) entry which is preliminary data.</text>
</comment>
<evidence type="ECO:0000256" key="7">
    <source>
        <dbReference type="ARBA" id="ARBA00022825"/>
    </source>
</evidence>